<name>A0A8S1HUP0_9PELO</name>
<keyword evidence="1" id="KW-1133">Transmembrane helix</keyword>
<keyword evidence="1" id="KW-0812">Transmembrane</keyword>
<reference evidence="2" key="1">
    <citation type="submission" date="2020-10" db="EMBL/GenBank/DDBJ databases">
        <authorList>
            <person name="Kikuchi T."/>
        </authorList>
    </citation>
    <scope>NUCLEOTIDE SEQUENCE</scope>
    <source>
        <strain evidence="2">NKZ352</strain>
    </source>
</reference>
<feature type="non-terminal residue" evidence="2">
    <location>
        <position position="1"/>
    </location>
</feature>
<feature type="transmembrane region" description="Helical" evidence="1">
    <location>
        <begin position="163"/>
        <end position="181"/>
    </location>
</feature>
<organism evidence="2 3">
    <name type="scientific">Caenorhabditis auriculariae</name>
    <dbReference type="NCBI Taxonomy" id="2777116"/>
    <lineage>
        <taxon>Eukaryota</taxon>
        <taxon>Metazoa</taxon>
        <taxon>Ecdysozoa</taxon>
        <taxon>Nematoda</taxon>
        <taxon>Chromadorea</taxon>
        <taxon>Rhabditida</taxon>
        <taxon>Rhabditina</taxon>
        <taxon>Rhabditomorpha</taxon>
        <taxon>Rhabditoidea</taxon>
        <taxon>Rhabditidae</taxon>
        <taxon>Peloderinae</taxon>
        <taxon>Caenorhabditis</taxon>
    </lineage>
</organism>
<sequence>KSYFTRSRRKQCFGISSAVKLRFKNGLATRASSSLTMLSPSRSSTASSDVSYIYVPNVDGYVAVQKSLSTSSTEGNLRKKIRIEWVPHSTPAALTYLGVFIASLLYTAACFIRNYGVHRKVPLHLQDWLDVSCLSRVLVVQWLAVLLVFFSGIVMYRRILMPMYIFLALIATNGTLVLFMIEWRKVYDGVTVISNPTFVTLAVLLAFAVLHNIVYLHKLASLASQKRKRAMRRHITKPQFVTIQKI</sequence>
<keyword evidence="3" id="KW-1185">Reference proteome</keyword>
<protein>
    <submittedName>
        <fullName evidence="2">Uncharacterized protein</fullName>
    </submittedName>
</protein>
<accession>A0A8S1HUP0</accession>
<keyword evidence="1" id="KW-0472">Membrane</keyword>
<evidence type="ECO:0000256" key="1">
    <source>
        <dbReference type="SAM" id="Phobius"/>
    </source>
</evidence>
<dbReference type="AlphaFoldDB" id="A0A8S1HUP0"/>
<comment type="caution">
    <text evidence="2">The sequence shown here is derived from an EMBL/GenBank/DDBJ whole genome shotgun (WGS) entry which is preliminary data.</text>
</comment>
<dbReference type="Proteomes" id="UP000835052">
    <property type="component" value="Unassembled WGS sequence"/>
</dbReference>
<gene>
    <name evidence="2" type="ORF">CAUJ_LOCUS15438</name>
</gene>
<evidence type="ECO:0000313" key="3">
    <source>
        <dbReference type="Proteomes" id="UP000835052"/>
    </source>
</evidence>
<proteinExistence type="predicted"/>
<dbReference type="EMBL" id="CAJGYM010000182">
    <property type="protein sequence ID" value="CAD6199536.1"/>
    <property type="molecule type" value="Genomic_DNA"/>
</dbReference>
<feature type="transmembrane region" description="Helical" evidence="1">
    <location>
        <begin position="92"/>
        <end position="114"/>
    </location>
</feature>
<dbReference type="OrthoDB" id="5795327at2759"/>
<feature type="transmembrane region" description="Helical" evidence="1">
    <location>
        <begin position="201"/>
        <end position="223"/>
    </location>
</feature>
<evidence type="ECO:0000313" key="2">
    <source>
        <dbReference type="EMBL" id="CAD6199536.1"/>
    </source>
</evidence>
<feature type="transmembrane region" description="Helical" evidence="1">
    <location>
        <begin position="134"/>
        <end position="156"/>
    </location>
</feature>